<accession>A0A2N9ILR7</accession>
<dbReference type="GO" id="GO:0048254">
    <property type="term" value="P:snoRNA localization"/>
    <property type="evidence" value="ECO:0007669"/>
    <property type="project" value="TreeGrafter"/>
</dbReference>
<keyword evidence="2 4" id="KW-0863">Zinc-finger</keyword>
<dbReference type="CDD" id="cd23024">
    <property type="entry name" value="zf-HIT_ZNHIT2-3"/>
    <property type="match status" value="1"/>
</dbReference>
<dbReference type="EMBL" id="OIVN01006079">
    <property type="protein sequence ID" value="SPD25039.1"/>
    <property type="molecule type" value="Genomic_DNA"/>
</dbReference>
<dbReference type="Pfam" id="PF04438">
    <property type="entry name" value="zf-HIT"/>
    <property type="match status" value="1"/>
</dbReference>
<gene>
    <name evidence="6" type="ORF">FSB_LOCUS52921</name>
</gene>
<keyword evidence="1" id="KW-0479">Metal-binding</keyword>
<dbReference type="PROSITE" id="PS51083">
    <property type="entry name" value="ZF_HIT"/>
    <property type="match status" value="1"/>
</dbReference>
<evidence type="ECO:0000259" key="5">
    <source>
        <dbReference type="PROSITE" id="PS51083"/>
    </source>
</evidence>
<protein>
    <recommendedName>
        <fullName evidence="5">HIT-type domain-containing protein</fullName>
    </recommendedName>
</protein>
<evidence type="ECO:0000256" key="4">
    <source>
        <dbReference type="PROSITE-ProRule" id="PRU00453"/>
    </source>
</evidence>
<evidence type="ECO:0000256" key="3">
    <source>
        <dbReference type="ARBA" id="ARBA00022833"/>
    </source>
</evidence>
<dbReference type="PANTHER" id="PTHR13483">
    <property type="entry name" value="BOX C_D SNORNA PROTEIN 1-RELATED"/>
    <property type="match status" value="1"/>
</dbReference>
<dbReference type="GO" id="GO:0000492">
    <property type="term" value="P:box C/D snoRNP assembly"/>
    <property type="evidence" value="ECO:0007669"/>
    <property type="project" value="TreeGrafter"/>
</dbReference>
<name>A0A2N9ILR7_FAGSY</name>
<dbReference type="Gene3D" id="3.30.60.190">
    <property type="match status" value="1"/>
</dbReference>
<dbReference type="InterPro" id="IPR051639">
    <property type="entry name" value="BCD1"/>
</dbReference>
<reference evidence="6" key="1">
    <citation type="submission" date="2018-02" db="EMBL/GenBank/DDBJ databases">
        <authorList>
            <person name="Cohen D.B."/>
            <person name="Kent A.D."/>
        </authorList>
    </citation>
    <scope>NUCLEOTIDE SEQUENCE</scope>
</reference>
<dbReference type="GO" id="GO:0008270">
    <property type="term" value="F:zinc ion binding"/>
    <property type="evidence" value="ECO:0007669"/>
    <property type="project" value="UniProtKB-UniRule"/>
</dbReference>
<dbReference type="GO" id="GO:0005634">
    <property type="term" value="C:nucleus"/>
    <property type="evidence" value="ECO:0007669"/>
    <property type="project" value="TreeGrafter"/>
</dbReference>
<sequence>MGPRKCEVCNEALSKYKCPSCLTPYCSLLCFKKHKEIPCAKPVPVSSEEKPTPVPESHVERPLTIEKPVEVLQKLQLEAIGPVPESRIERPLTVEQPVEVLQKLQLEAIGMGFRIAQSICRMKAPMKERIELAEASSSEIRDALKDENLLKLIYNIDGSPDAANELDKAMGVEAFRIFTDKILSAVSQ</sequence>
<dbReference type="SUPFAM" id="SSF144232">
    <property type="entry name" value="HIT/MYND zinc finger-like"/>
    <property type="match status" value="1"/>
</dbReference>
<evidence type="ECO:0000313" key="6">
    <source>
        <dbReference type="EMBL" id="SPD25039.1"/>
    </source>
</evidence>
<proteinExistence type="predicted"/>
<organism evidence="6">
    <name type="scientific">Fagus sylvatica</name>
    <name type="common">Beechnut</name>
    <dbReference type="NCBI Taxonomy" id="28930"/>
    <lineage>
        <taxon>Eukaryota</taxon>
        <taxon>Viridiplantae</taxon>
        <taxon>Streptophyta</taxon>
        <taxon>Embryophyta</taxon>
        <taxon>Tracheophyta</taxon>
        <taxon>Spermatophyta</taxon>
        <taxon>Magnoliopsida</taxon>
        <taxon>eudicotyledons</taxon>
        <taxon>Gunneridae</taxon>
        <taxon>Pentapetalae</taxon>
        <taxon>rosids</taxon>
        <taxon>fabids</taxon>
        <taxon>Fagales</taxon>
        <taxon>Fagaceae</taxon>
        <taxon>Fagus</taxon>
    </lineage>
</organism>
<evidence type="ECO:0000256" key="1">
    <source>
        <dbReference type="ARBA" id="ARBA00022723"/>
    </source>
</evidence>
<dbReference type="AlphaFoldDB" id="A0A2N9ILR7"/>
<dbReference type="InterPro" id="IPR007529">
    <property type="entry name" value="Znf_HIT"/>
</dbReference>
<dbReference type="GO" id="GO:0070761">
    <property type="term" value="C:pre-snoRNP complex"/>
    <property type="evidence" value="ECO:0007669"/>
    <property type="project" value="TreeGrafter"/>
</dbReference>
<keyword evidence="3" id="KW-0862">Zinc</keyword>
<feature type="domain" description="HIT-type" evidence="5">
    <location>
        <begin position="6"/>
        <end position="39"/>
    </location>
</feature>
<dbReference type="PANTHER" id="PTHR13483:SF11">
    <property type="entry name" value="ZINC FINGER HIT DOMAIN-CONTAINING PROTEIN 3"/>
    <property type="match status" value="1"/>
</dbReference>
<dbReference type="GO" id="GO:0000463">
    <property type="term" value="P:maturation of LSU-rRNA from tricistronic rRNA transcript (SSU-rRNA, 5.8S rRNA, LSU-rRNA)"/>
    <property type="evidence" value="ECO:0007669"/>
    <property type="project" value="TreeGrafter"/>
</dbReference>
<evidence type="ECO:0000256" key="2">
    <source>
        <dbReference type="ARBA" id="ARBA00022771"/>
    </source>
</evidence>